<dbReference type="KEGG" id="ptm:GSPATT00036463001"/>
<gene>
    <name evidence="2" type="ORF">GSPATT00036463001</name>
</gene>
<dbReference type="InterPro" id="IPR036770">
    <property type="entry name" value="Ankyrin_rpt-contain_sf"/>
</dbReference>
<dbReference type="RefSeq" id="XP_001435080.1">
    <property type="nucleotide sequence ID" value="XM_001435043.1"/>
</dbReference>
<dbReference type="AlphaFoldDB" id="A0CA66"/>
<dbReference type="EMBL" id="CT868053">
    <property type="protein sequence ID" value="CAK67683.1"/>
    <property type="molecule type" value="Genomic_DNA"/>
</dbReference>
<protein>
    <submittedName>
        <fullName evidence="2">Uncharacterized protein</fullName>
    </submittedName>
</protein>
<dbReference type="InterPro" id="IPR002110">
    <property type="entry name" value="Ankyrin_rpt"/>
</dbReference>
<dbReference type="Proteomes" id="UP000000600">
    <property type="component" value="Unassembled WGS sequence"/>
</dbReference>
<dbReference type="OMA" id="LECNTHI"/>
<sequence length="369" mass="42939">MNPKFEHYSFHSKNGIHKIPQSEQCQTQQNNVSFDTNIMRTYSLSNPKGYYERWNSHTQVEVAKKECNLTNPLIQNQQVESEFQINVENILQFNQNCINSLNFLVNGSELMEFNRDLKSNSEIAQKEDDQQYCKYDRNYESHNTDIIVLATPPQKNKLKAVGNMFLGLWRLQQNVVEPITSTEQFYDNFGSTQRHINTKNAYKKVHPATDSQEMRLMDLFNQFKLVCLFTQYSMQGSNEDIQNMIKILQRDPKRNLTNPQDPNHIINSLNQYGQNALYIASKNGNAQVIKFLLSLECNTHIRSRIFEDLTESPLEVSSRWHHLECVRLLLAADKYSNAELRSATKATQNQEIINMLKRNMSSSLFSCCL</sequence>
<dbReference type="Pfam" id="PF12796">
    <property type="entry name" value="Ank_2"/>
    <property type="match status" value="1"/>
</dbReference>
<dbReference type="PROSITE" id="PS50088">
    <property type="entry name" value="ANK_REPEAT"/>
    <property type="match status" value="1"/>
</dbReference>
<accession>A0CA66</accession>
<keyword evidence="1" id="KW-0040">ANK repeat</keyword>
<dbReference type="GeneID" id="5020865"/>
<evidence type="ECO:0000313" key="2">
    <source>
        <dbReference type="EMBL" id="CAK67683.1"/>
    </source>
</evidence>
<feature type="repeat" description="ANK" evidence="1">
    <location>
        <begin position="272"/>
        <end position="304"/>
    </location>
</feature>
<evidence type="ECO:0000313" key="3">
    <source>
        <dbReference type="Proteomes" id="UP000000600"/>
    </source>
</evidence>
<dbReference type="InParanoid" id="A0CA66"/>
<keyword evidence="3" id="KW-1185">Reference proteome</keyword>
<dbReference type="SMART" id="SM00248">
    <property type="entry name" value="ANK"/>
    <property type="match status" value="2"/>
</dbReference>
<organism evidence="2 3">
    <name type="scientific">Paramecium tetraurelia</name>
    <dbReference type="NCBI Taxonomy" id="5888"/>
    <lineage>
        <taxon>Eukaryota</taxon>
        <taxon>Sar</taxon>
        <taxon>Alveolata</taxon>
        <taxon>Ciliophora</taxon>
        <taxon>Intramacronucleata</taxon>
        <taxon>Oligohymenophorea</taxon>
        <taxon>Peniculida</taxon>
        <taxon>Parameciidae</taxon>
        <taxon>Paramecium</taxon>
    </lineage>
</organism>
<dbReference type="STRING" id="5888.A0CA66"/>
<dbReference type="Gene3D" id="1.25.40.20">
    <property type="entry name" value="Ankyrin repeat-containing domain"/>
    <property type="match status" value="1"/>
</dbReference>
<dbReference type="SUPFAM" id="SSF48403">
    <property type="entry name" value="Ankyrin repeat"/>
    <property type="match status" value="1"/>
</dbReference>
<dbReference type="HOGENOM" id="CLU_751134_0_0_1"/>
<reference evidence="2 3" key="1">
    <citation type="journal article" date="2006" name="Nature">
        <title>Global trends of whole-genome duplications revealed by the ciliate Paramecium tetraurelia.</title>
        <authorList>
            <consortium name="Genoscope"/>
            <person name="Aury J.-M."/>
            <person name="Jaillon O."/>
            <person name="Duret L."/>
            <person name="Noel B."/>
            <person name="Jubin C."/>
            <person name="Porcel B.M."/>
            <person name="Segurens B."/>
            <person name="Daubin V."/>
            <person name="Anthouard V."/>
            <person name="Aiach N."/>
            <person name="Arnaiz O."/>
            <person name="Billaut A."/>
            <person name="Beisson J."/>
            <person name="Blanc I."/>
            <person name="Bouhouche K."/>
            <person name="Camara F."/>
            <person name="Duharcourt S."/>
            <person name="Guigo R."/>
            <person name="Gogendeau D."/>
            <person name="Katinka M."/>
            <person name="Keller A.-M."/>
            <person name="Kissmehl R."/>
            <person name="Klotz C."/>
            <person name="Koll F."/>
            <person name="Le Moue A."/>
            <person name="Lepere C."/>
            <person name="Malinsky S."/>
            <person name="Nowacki M."/>
            <person name="Nowak J.K."/>
            <person name="Plattner H."/>
            <person name="Poulain J."/>
            <person name="Ruiz F."/>
            <person name="Serrano V."/>
            <person name="Zagulski M."/>
            <person name="Dessen P."/>
            <person name="Betermier M."/>
            <person name="Weissenbach J."/>
            <person name="Scarpelli C."/>
            <person name="Schachter V."/>
            <person name="Sperling L."/>
            <person name="Meyer E."/>
            <person name="Cohen J."/>
            <person name="Wincker P."/>
        </authorList>
    </citation>
    <scope>NUCLEOTIDE SEQUENCE [LARGE SCALE GENOMIC DNA]</scope>
    <source>
        <strain evidence="2 3">Stock d4-2</strain>
    </source>
</reference>
<dbReference type="eggNOG" id="ENOG502SSR0">
    <property type="taxonomic scope" value="Eukaryota"/>
</dbReference>
<proteinExistence type="predicted"/>
<name>A0CA66_PARTE</name>
<dbReference type="OrthoDB" id="297539at2759"/>
<evidence type="ECO:0000256" key="1">
    <source>
        <dbReference type="PROSITE-ProRule" id="PRU00023"/>
    </source>
</evidence>